<dbReference type="PANTHER" id="PTHR44196:SF1">
    <property type="entry name" value="DEHYDROGENASE_REDUCTASE SDR FAMILY MEMBER 7B"/>
    <property type="match status" value="1"/>
</dbReference>
<gene>
    <name evidence="4" type="ORF">SAMN06265338_107149</name>
</gene>
<dbReference type="Pfam" id="PF00106">
    <property type="entry name" value="adh_short"/>
    <property type="match status" value="1"/>
</dbReference>
<evidence type="ECO:0000313" key="4">
    <source>
        <dbReference type="EMBL" id="SNB76361.1"/>
    </source>
</evidence>
<dbReference type="InterPro" id="IPR036291">
    <property type="entry name" value="NAD(P)-bd_dom_sf"/>
</dbReference>
<dbReference type="Gene3D" id="3.40.50.720">
    <property type="entry name" value="NAD(P)-binding Rossmann-like Domain"/>
    <property type="match status" value="1"/>
</dbReference>
<dbReference type="GO" id="GO:0016491">
    <property type="term" value="F:oxidoreductase activity"/>
    <property type="evidence" value="ECO:0007669"/>
    <property type="project" value="UniProtKB-KW"/>
</dbReference>
<keyword evidence="5" id="KW-1185">Reference proteome</keyword>
<dbReference type="AlphaFoldDB" id="A0A212RUH8"/>
<evidence type="ECO:0000256" key="2">
    <source>
        <dbReference type="ARBA" id="ARBA00023002"/>
    </source>
</evidence>
<evidence type="ECO:0000256" key="3">
    <source>
        <dbReference type="RuleBase" id="RU000363"/>
    </source>
</evidence>
<protein>
    <submittedName>
        <fullName evidence="4">Uncharacterized oxidoreductase</fullName>
    </submittedName>
</protein>
<dbReference type="InterPro" id="IPR002347">
    <property type="entry name" value="SDR_fam"/>
</dbReference>
<dbReference type="PANTHER" id="PTHR44196">
    <property type="entry name" value="DEHYDROGENASE/REDUCTASE SDR FAMILY MEMBER 7B"/>
    <property type="match status" value="1"/>
</dbReference>
<proteinExistence type="inferred from homology"/>
<name>A0A212RUH8_RHOAC</name>
<dbReference type="GO" id="GO:0016020">
    <property type="term" value="C:membrane"/>
    <property type="evidence" value="ECO:0007669"/>
    <property type="project" value="TreeGrafter"/>
</dbReference>
<organism evidence="4 5">
    <name type="scientific">Rhodoblastus acidophilus</name>
    <name type="common">Rhodopseudomonas acidophila</name>
    <dbReference type="NCBI Taxonomy" id="1074"/>
    <lineage>
        <taxon>Bacteria</taxon>
        <taxon>Pseudomonadati</taxon>
        <taxon>Pseudomonadota</taxon>
        <taxon>Alphaproteobacteria</taxon>
        <taxon>Hyphomicrobiales</taxon>
        <taxon>Rhodoblastaceae</taxon>
        <taxon>Rhodoblastus</taxon>
    </lineage>
</organism>
<dbReference type="SUPFAM" id="SSF51735">
    <property type="entry name" value="NAD(P)-binding Rossmann-fold domains"/>
    <property type="match status" value="1"/>
</dbReference>
<dbReference type="RefSeq" id="WP_088521378.1">
    <property type="nucleotide sequence ID" value="NZ_FYDG01000007.1"/>
</dbReference>
<dbReference type="PROSITE" id="PS00061">
    <property type="entry name" value="ADH_SHORT"/>
    <property type="match status" value="1"/>
</dbReference>
<evidence type="ECO:0000256" key="1">
    <source>
        <dbReference type="ARBA" id="ARBA00006484"/>
    </source>
</evidence>
<comment type="similarity">
    <text evidence="1 3">Belongs to the short-chain dehydrogenases/reductases (SDR) family.</text>
</comment>
<dbReference type="OrthoDB" id="9810734at2"/>
<keyword evidence="2" id="KW-0560">Oxidoreductase</keyword>
<reference evidence="5" key="1">
    <citation type="submission" date="2017-06" db="EMBL/GenBank/DDBJ databases">
        <authorList>
            <person name="Varghese N."/>
            <person name="Submissions S."/>
        </authorList>
    </citation>
    <scope>NUCLEOTIDE SEQUENCE [LARGE SCALE GENOMIC DNA]</scope>
    <source>
        <strain evidence="5">DSM 137</strain>
    </source>
</reference>
<evidence type="ECO:0000313" key="5">
    <source>
        <dbReference type="Proteomes" id="UP000198418"/>
    </source>
</evidence>
<sequence length="261" mass="27464">MKLSGNSILVTGGGTGIGLGLATGFVDRGNRVLIAGRKRETLEQAAAAHPGLEILAADVTDPDSIARLAAQAKEILPDLNVLINNAGMMQTENLRDPAAAAAALATAEAIVATNLVGPIRLTLALLPQLMAQAEAAVVNVTSGLGFLPLAQTPTYCATKAALHSWSQSLRWQLRASPVKVHEIAPPYVRTGLTGARQAADPRAMALEDYVAETFAALEADPDAPEILVERVLPLREAERRGGYDELFAQFNTMMETAGHDA</sequence>
<dbReference type="InterPro" id="IPR020904">
    <property type="entry name" value="Sc_DH/Rdtase_CS"/>
</dbReference>
<dbReference type="PRINTS" id="PR00080">
    <property type="entry name" value="SDRFAMILY"/>
</dbReference>
<accession>A0A212RUH8</accession>
<dbReference type="EMBL" id="FYDG01000007">
    <property type="protein sequence ID" value="SNB76361.1"/>
    <property type="molecule type" value="Genomic_DNA"/>
</dbReference>
<dbReference type="Proteomes" id="UP000198418">
    <property type="component" value="Unassembled WGS sequence"/>
</dbReference>
<dbReference type="PRINTS" id="PR00081">
    <property type="entry name" value="GDHRDH"/>
</dbReference>